<evidence type="ECO:0000256" key="1">
    <source>
        <dbReference type="ARBA" id="ARBA00001964"/>
    </source>
</evidence>
<dbReference type="PANTHER" id="PTHR47514">
    <property type="entry name" value="TRANSKETOLASE N-TERMINAL SECTION-RELATED"/>
    <property type="match status" value="1"/>
</dbReference>
<dbReference type="EMBL" id="MT141399">
    <property type="protein sequence ID" value="QJA60192.1"/>
    <property type="molecule type" value="Genomic_DNA"/>
</dbReference>
<dbReference type="AlphaFoldDB" id="A0A6M3IUG2"/>
<evidence type="ECO:0000313" key="5">
    <source>
        <dbReference type="EMBL" id="QJA60192.1"/>
    </source>
</evidence>
<dbReference type="InterPro" id="IPR029061">
    <property type="entry name" value="THDP-binding"/>
</dbReference>
<organism evidence="5">
    <name type="scientific">viral metagenome</name>
    <dbReference type="NCBI Taxonomy" id="1070528"/>
    <lineage>
        <taxon>unclassified sequences</taxon>
        <taxon>metagenomes</taxon>
        <taxon>organismal metagenomes</taxon>
    </lineage>
</organism>
<feature type="domain" description="Transketolase N-terminal" evidence="4">
    <location>
        <begin position="44"/>
        <end position="152"/>
    </location>
</feature>
<dbReference type="PANTHER" id="PTHR47514:SF1">
    <property type="entry name" value="TRANSKETOLASE N-TERMINAL SECTION-RELATED"/>
    <property type="match status" value="1"/>
</dbReference>
<reference evidence="5" key="1">
    <citation type="submission" date="2020-03" db="EMBL/GenBank/DDBJ databases">
        <title>The deep terrestrial virosphere.</title>
        <authorList>
            <person name="Holmfeldt K."/>
            <person name="Nilsson E."/>
            <person name="Simone D."/>
            <person name="Lopez-Fernandez M."/>
            <person name="Wu X."/>
            <person name="de Brujin I."/>
            <person name="Lundin D."/>
            <person name="Andersson A."/>
            <person name="Bertilsson S."/>
            <person name="Dopson M."/>
        </authorList>
    </citation>
    <scope>NUCLEOTIDE SEQUENCE</scope>
    <source>
        <strain evidence="5">MM415B01169</strain>
    </source>
</reference>
<dbReference type="SUPFAM" id="SSF52518">
    <property type="entry name" value="Thiamin diphosphate-binding fold (THDP-binding)"/>
    <property type="match status" value="1"/>
</dbReference>
<keyword evidence="3" id="KW-0786">Thiamine pyrophosphate</keyword>
<dbReference type="Pfam" id="PF00456">
    <property type="entry name" value="Transketolase_N"/>
    <property type="match status" value="1"/>
</dbReference>
<dbReference type="InterPro" id="IPR005474">
    <property type="entry name" value="Transketolase_N"/>
</dbReference>
<proteinExistence type="inferred from homology"/>
<accession>A0A6M3IUG2</accession>
<comment type="similarity">
    <text evidence="2">Belongs to the transketolase family.</text>
</comment>
<evidence type="ECO:0000256" key="2">
    <source>
        <dbReference type="ARBA" id="ARBA00007131"/>
    </source>
</evidence>
<evidence type="ECO:0000259" key="4">
    <source>
        <dbReference type="Pfam" id="PF00456"/>
    </source>
</evidence>
<gene>
    <name evidence="5" type="ORF">MM415B01169_0025</name>
</gene>
<evidence type="ECO:0000256" key="3">
    <source>
        <dbReference type="ARBA" id="ARBA00023052"/>
    </source>
</evidence>
<sequence>MEIKNKDLKRRLIELSYKYKLSHLGSVLTAVDIIEEIYWAKKPKEKFILSCGHAGLALYCVIEKYLGVNAEKIWLHHGTHPDRCLDCHLDCSTGSLGQGLPISCGLALADRKKNVYCLISDGECSEGSIWEAMRIKDEQKLNNLIVYLNYNRFGAYKETPFPVMLIGDTCPISECEHRQKGNLYYPPNIDRIVVNLVNDFPFLKGLDAHYKIMSEEEYLQAMEILK</sequence>
<protein>
    <submittedName>
        <fullName evidence="5">Putative transketolase domain containing protein</fullName>
    </submittedName>
</protein>
<name>A0A6M3IUG2_9ZZZZ</name>
<comment type="cofactor">
    <cofactor evidence="1">
        <name>thiamine diphosphate</name>
        <dbReference type="ChEBI" id="CHEBI:58937"/>
    </cofactor>
</comment>
<dbReference type="Gene3D" id="3.40.50.970">
    <property type="match status" value="1"/>
</dbReference>